<protein>
    <recommendedName>
        <fullName evidence="3">DUF1491 domain-containing protein</fullName>
    </recommendedName>
</protein>
<organism evidence="1 2">
    <name type="scientific">Edaphosphingomonas haloaromaticamans</name>
    <dbReference type="NCBI Taxonomy" id="653954"/>
    <lineage>
        <taxon>Bacteria</taxon>
        <taxon>Pseudomonadati</taxon>
        <taxon>Pseudomonadota</taxon>
        <taxon>Alphaproteobacteria</taxon>
        <taxon>Sphingomonadales</taxon>
        <taxon>Rhizorhabdaceae</taxon>
        <taxon>Edaphosphingomonas</taxon>
    </lineage>
</organism>
<reference evidence="1 2" key="1">
    <citation type="submission" date="2016-09" db="EMBL/GenBank/DDBJ databases">
        <title>Metabolic pathway, cell adaptation mechanisms and a novel monoxygenase revealed through proteogenomic-transcription analysis of a Sphingomonas haloaromaticamans strain degrading the fungicide ortho-phenylphenol.</title>
        <authorList>
            <person name="Perruchon C."/>
            <person name="Papadopoulou E.S."/>
            <person name="Rousidou C."/>
            <person name="Vasileiadis S."/>
            <person name="Tanou G."/>
            <person name="Amoutzias G."/>
            <person name="Molassiotis A."/>
            <person name="Karpouzas D.G."/>
        </authorList>
    </citation>
    <scope>NUCLEOTIDE SEQUENCE [LARGE SCALE GENOMIC DNA]</scope>
    <source>
        <strain evidence="1 2">P3</strain>
    </source>
</reference>
<evidence type="ECO:0008006" key="3">
    <source>
        <dbReference type="Google" id="ProtNLM"/>
    </source>
</evidence>
<dbReference type="RefSeq" id="WP_015458771.1">
    <property type="nucleotide sequence ID" value="NZ_MIPT01000001.1"/>
</dbReference>
<sequence length="112" mass="11857">MTARLAAGVLVSALIRRVEATGGSGMVLARGDPVSGAILLVILDRGRTLAVLQRTLDAEGRYRWAETGPADPDAPGVLADYIARQRRFDPDLWAVELDGPDARAIADEMTGG</sequence>
<gene>
    <name evidence="1" type="ORF">BHE75_00058</name>
</gene>
<accession>A0A1S1H7C5</accession>
<dbReference type="Pfam" id="PF07372">
    <property type="entry name" value="DUF1491"/>
    <property type="match status" value="1"/>
</dbReference>
<dbReference type="AlphaFoldDB" id="A0A1S1H7C5"/>
<dbReference type="Proteomes" id="UP000179467">
    <property type="component" value="Unassembled WGS sequence"/>
</dbReference>
<dbReference type="EMBL" id="MIPT01000001">
    <property type="protein sequence ID" value="OHT18089.1"/>
    <property type="molecule type" value="Genomic_DNA"/>
</dbReference>
<keyword evidence="2" id="KW-1185">Reference proteome</keyword>
<dbReference type="Gene3D" id="3.40.1530.20">
    <property type="entry name" value="Protein of unknown function (DUF1491)"/>
    <property type="match status" value="1"/>
</dbReference>
<proteinExistence type="predicted"/>
<dbReference type="OrthoDB" id="9809136at2"/>
<dbReference type="InterPro" id="IPR009964">
    <property type="entry name" value="DUF1491"/>
</dbReference>
<comment type="caution">
    <text evidence="1">The sequence shown here is derived from an EMBL/GenBank/DDBJ whole genome shotgun (WGS) entry which is preliminary data.</text>
</comment>
<evidence type="ECO:0000313" key="2">
    <source>
        <dbReference type="Proteomes" id="UP000179467"/>
    </source>
</evidence>
<name>A0A1S1H7C5_9SPHN</name>
<evidence type="ECO:0000313" key="1">
    <source>
        <dbReference type="EMBL" id="OHT18089.1"/>
    </source>
</evidence>